<feature type="domain" description="TonB-dependent transporter Oar-like beta-barrel" evidence="11">
    <location>
        <begin position="241"/>
        <end position="301"/>
    </location>
</feature>
<dbReference type="SUPFAM" id="SSF49452">
    <property type="entry name" value="Starch-binding domain-like"/>
    <property type="match status" value="1"/>
</dbReference>
<feature type="chain" id="PRO_5045304757" evidence="9">
    <location>
        <begin position="25"/>
        <end position="762"/>
    </location>
</feature>
<dbReference type="InterPro" id="IPR013784">
    <property type="entry name" value="Carb-bd-like_fold"/>
</dbReference>
<dbReference type="InterPro" id="IPR036942">
    <property type="entry name" value="Beta-barrel_TonB_sf"/>
</dbReference>
<keyword evidence="6 8" id="KW-0472">Membrane</keyword>
<dbReference type="Proteomes" id="UP000662747">
    <property type="component" value="Chromosome"/>
</dbReference>
<evidence type="ECO:0000259" key="11">
    <source>
        <dbReference type="Pfam" id="PF25183"/>
    </source>
</evidence>
<keyword evidence="3 8" id="KW-1134">Transmembrane beta strand</keyword>
<evidence type="ECO:0000256" key="1">
    <source>
        <dbReference type="ARBA" id="ARBA00004571"/>
    </source>
</evidence>
<keyword evidence="7 8" id="KW-0998">Cell outer membrane</keyword>
<gene>
    <name evidence="12" type="ORF">JY651_46560</name>
</gene>
<dbReference type="SUPFAM" id="SSF56935">
    <property type="entry name" value="Porins"/>
    <property type="match status" value="1"/>
</dbReference>
<dbReference type="Pfam" id="PF00593">
    <property type="entry name" value="TonB_dep_Rec_b-barrel"/>
    <property type="match status" value="1"/>
</dbReference>
<evidence type="ECO:0000313" key="13">
    <source>
        <dbReference type="Proteomes" id="UP000662747"/>
    </source>
</evidence>
<feature type="signal peptide" evidence="9">
    <location>
        <begin position="1"/>
        <end position="24"/>
    </location>
</feature>
<evidence type="ECO:0000256" key="4">
    <source>
        <dbReference type="ARBA" id="ARBA00022692"/>
    </source>
</evidence>
<dbReference type="PROSITE" id="PS52016">
    <property type="entry name" value="TONB_DEPENDENT_REC_3"/>
    <property type="match status" value="1"/>
</dbReference>
<dbReference type="PANTHER" id="PTHR30069">
    <property type="entry name" value="TONB-DEPENDENT OUTER MEMBRANE RECEPTOR"/>
    <property type="match status" value="1"/>
</dbReference>
<keyword evidence="12" id="KW-0675">Receptor</keyword>
<evidence type="ECO:0000256" key="6">
    <source>
        <dbReference type="ARBA" id="ARBA00023136"/>
    </source>
</evidence>
<accession>A0ABX7NUE5</accession>
<evidence type="ECO:0000259" key="10">
    <source>
        <dbReference type="Pfam" id="PF00593"/>
    </source>
</evidence>
<sequence>MRVKDLFRAVGVLAVWLAASPAGAEGRGIIFGTVKEVETGTPVGDVVVSATSPSLEREQTVVSDMLGKYRIPGLPPGTYTVQFEHEMFRPYSRANVPLKGGHATKLEVSLAPEQYDTFLVLIDAPPAVNVGSTSTGRQFALASDFLHGMDSPPGSRDAVRSIEDLAPFIPGVLEQVGGLSINGASIFENEYRLDGLSLRDAVLGLSALSLSTELTQDTNIVSGGYPPEFGSATGGLLEAMTRSGSNELYGSLFAFWTPGQLEGQREYTGLASQDALKHQGDFGATLGGPLVKDKLWFFAGVTPALSRMERTLQAPGSEDGTLRSFDDMRSLQAVGKLTYLINQDHNVSLALVTAPASREGASTDSTLRSFHYSGALMDKRILVDANAGWFSQQVTPRDGASGALSVDRYQANARATWLVNGLGGTHVMKAGVDSEWLAYERPGARTPSQVFGGFAQDSASFSNRITLNVGARYDVQRIDEASGGHITSARLSPRVGLVLDPMANGRMKVFLHYGRFQGLIPLGLMDATTDVTLDPDLEPLSSRETLAGLEYEVLAQLIFAANYTHRTLEDGLALVPRTDGSGVVLANPGSGLAADSPRAARDYDAATVELRRRFMESWQAQVSYTWSRLTGNYVSPFTEWDGLASMQRLPMDRTHVIRLYGARELRFASLRRWRGEVGASYLGASGLLLDGEGKRTPWMQSLDAYLDVQYALSRDQGLTFRLDVFNVLNSQEPLQAERSDTSLSAVRYQPPRQVRLGVRYDF</sequence>
<dbReference type="EMBL" id="CP071090">
    <property type="protein sequence ID" value="QSQ22499.1"/>
    <property type="molecule type" value="Genomic_DNA"/>
</dbReference>
<feature type="domain" description="TonB-dependent receptor-like beta-barrel" evidence="10">
    <location>
        <begin position="366"/>
        <end position="727"/>
    </location>
</feature>
<proteinExistence type="inferred from homology"/>
<dbReference type="Pfam" id="PF13620">
    <property type="entry name" value="CarboxypepD_reg"/>
    <property type="match status" value="1"/>
</dbReference>
<dbReference type="InterPro" id="IPR000531">
    <property type="entry name" value="Beta-barrel_TonB"/>
</dbReference>
<comment type="similarity">
    <text evidence="8">Belongs to the TonB-dependent receptor family.</text>
</comment>
<dbReference type="Gene3D" id="2.40.170.20">
    <property type="entry name" value="TonB-dependent receptor, beta-barrel domain"/>
    <property type="match status" value="1"/>
</dbReference>
<evidence type="ECO:0000256" key="5">
    <source>
        <dbReference type="ARBA" id="ARBA00023077"/>
    </source>
</evidence>
<organism evidence="12 13">
    <name type="scientific">Pyxidicoccus parkwayensis</name>
    <dbReference type="NCBI Taxonomy" id="2813578"/>
    <lineage>
        <taxon>Bacteria</taxon>
        <taxon>Pseudomonadati</taxon>
        <taxon>Myxococcota</taxon>
        <taxon>Myxococcia</taxon>
        <taxon>Myxococcales</taxon>
        <taxon>Cystobacterineae</taxon>
        <taxon>Myxococcaceae</taxon>
        <taxon>Pyxidicoccus</taxon>
    </lineage>
</organism>
<dbReference type="InterPro" id="IPR057601">
    <property type="entry name" value="Oar-like_b-barrel"/>
</dbReference>
<comment type="subcellular location">
    <subcellularLocation>
        <location evidence="1 8">Cell outer membrane</location>
        <topology evidence="1 8">Multi-pass membrane protein</topology>
    </subcellularLocation>
</comment>
<evidence type="ECO:0000256" key="3">
    <source>
        <dbReference type="ARBA" id="ARBA00022452"/>
    </source>
</evidence>
<evidence type="ECO:0000256" key="2">
    <source>
        <dbReference type="ARBA" id="ARBA00022448"/>
    </source>
</evidence>
<dbReference type="Pfam" id="PF25183">
    <property type="entry name" value="OMP_b-brl_4"/>
    <property type="match status" value="1"/>
</dbReference>
<keyword evidence="4 8" id="KW-0812">Transmembrane</keyword>
<evidence type="ECO:0000313" key="12">
    <source>
        <dbReference type="EMBL" id="QSQ22499.1"/>
    </source>
</evidence>
<evidence type="ECO:0000256" key="7">
    <source>
        <dbReference type="ARBA" id="ARBA00023237"/>
    </source>
</evidence>
<keyword evidence="5" id="KW-0798">TonB box</keyword>
<dbReference type="InterPro" id="IPR039426">
    <property type="entry name" value="TonB-dep_rcpt-like"/>
</dbReference>
<keyword evidence="13" id="KW-1185">Reference proteome</keyword>
<keyword evidence="2 8" id="KW-0813">Transport</keyword>
<protein>
    <submittedName>
        <fullName evidence="12">TonB-dependent receptor</fullName>
    </submittedName>
</protein>
<dbReference type="Gene3D" id="2.60.40.1120">
    <property type="entry name" value="Carboxypeptidase-like, regulatory domain"/>
    <property type="match status" value="1"/>
</dbReference>
<keyword evidence="9" id="KW-0732">Signal</keyword>
<evidence type="ECO:0000256" key="8">
    <source>
        <dbReference type="PROSITE-ProRule" id="PRU01360"/>
    </source>
</evidence>
<dbReference type="PANTHER" id="PTHR30069:SF46">
    <property type="entry name" value="OAR PROTEIN"/>
    <property type="match status" value="1"/>
</dbReference>
<reference evidence="12 13" key="1">
    <citation type="submission" date="2021-02" db="EMBL/GenBank/DDBJ databases">
        <title>De Novo genome assembly of isolated myxobacteria.</title>
        <authorList>
            <person name="Stevens D.C."/>
        </authorList>
    </citation>
    <scope>NUCLEOTIDE SEQUENCE [LARGE SCALE GENOMIC DNA]</scope>
    <source>
        <strain evidence="13">SCPEA02</strain>
    </source>
</reference>
<name>A0ABX7NUE5_9BACT</name>
<evidence type="ECO:0000256" key="9">
    <source>
        <dbReference type="SAM" id="SignalP"/>
    </source>
</evidence>
<dbReference type="RefSeq" id="WP_206724075.1">
    <property type="nucleotide sequence ID" value="NZ_CP071090.1"/>
</dbReference>